<dbReference type="GeneID" id="13285790"/>
<accession>E5A298</accession>
<feature type="compositionally biased region" description="Basic and acidic residues" evidence="1">
    <location>
        <begin position="84"/>
        <end position="93"/>
    </location>
</feature>
<dbReference type="OMA" id="PPCTMGD"/>
<feature type="region of interest" description="Disordered" evidence="1">
    <location>
        <begin position="137"/>
        <end position="179"/>
    </location>
</feature>
<dbReference type="OrthoDB" id="3910171at2759"/>
<dbReference type="eggNOG" id="ENOG502STV9">
    <property type="taxonomic scope" value="Eukaryota"/>
</dbReference>
<protein>
    <submittedName>
        <fullName evidence="2">Uncharacterized protein</fullName>
    </submittedName>
</protein>
<dbReference type="VEuPathDB" id="FungiDB:LEMA_P089420.1"/>
<gene>
    <name evidence="2" type="ORF">LEMA_P089420.1</name>
</gene>
<feature type="region of interest" description="Disordered" evidence="1">
    <location>
        <begin position="72"/>
        <end position="96"/>
    </location>
</feature>
<dbReference type="EMBL" id="FP929132">
    <property type="protein sequence ID" value="CBX97533.1"/>
    <property type="molecule type" value="Genomic_DNA"/>
</dbReference>
<dbReference type="InParanoid" id="E5A298"/>
<evidence type="ECO:0000256" key="1">
    <source>
        <dbReference type="SAM" id="MobiDB-lite"/>
    </source>
</evidence>
<proteinExistence type="predicted"/>
<dbReference type="HOGENOM" id="CLU_1225328_0_0_1"/>
<evidence type="ECO:0000313" key="2">
    <source>
        <dbReference type="EMBL" id="CBX97533.1"/>
    </source>
</evidence>
<reference evidence="3" key="1">
    <citation type="journal article" date="2011" name="Nat. Commun.">
        <title>Effector diversification within compartments of the Leptosphaeria maculans genome affected by Repeat-Induced Point mutations.</title>
        <authorList>
            <person name="Rouxel T."/>
            <person name="Grandaubert J."/>
            <person name="Hane J.K."/>
            <person name="Hoede C."/>
            <person name="van de Wouw A.P."/>
            <person name="Couloux A."/>
            <person name="Dominguez V."/>
            <person name="Anthouard V."/>
            <person name="Bally P."/>
            <person name="Bourras S."/>
            <person name="Cozijnsen A.J."/>
            <person name="Ciuffetti L.M."/>
            <person name="Degrave A."/>
            <person name="Dilmaghani A."/>
            <person name="Duret L."/>
            <person name="Fudal I."/>
            <person name="Goodwin S.B."/>
            <person name="Gout L."/>
            <person name="Glaser N."/>
            <person name="Linglin J."/>
            <person name="Kema G.H.J."/>
            <person name="Lapalu N."/>
            <person name="Lawrence C.B."/>
            <person name="May K."/>
            <person name="Meyer M."/>
            <person name="Ollivier B."/>
            <person name="Poulain J."/>
            <person name="Schoch C.L."/>
            <person name="Simon A."/>
            <person name="Spatafora J.W."/>
            <person name="Stachowiak A."/>
            <person name="Turgeon B.G."/>
            <person name="Tyler B.M."/>
            <person name="Vincent D."/>
            <person name="Weissenbach J."/>
            <person name="Amselem J."/>
            <person name="Quesneville H."/>
            <person name="Oliver R.P."/>
            <person name="Wincker P."/>
            <person name="Balesdent M.-H."/>
            <person name="Howlett B.J."/>
        </authorList>
    </citation>
    <scope>NUCLEOTIDE SEQUENCE [LARGE SCALE GENOMIC DNA]</scope>
    <source>
        <strain evidence="3">JN3 / isolate v23.1.3 / race Av1-4-5-6-7-8</strain>
    </source>
</reference>
<feature type="compositionally biased region" description="Low complexity" evidence="1">
    <location>
        <begin position="147"/>
        <end position="162"/>
    </location>
</feature>
<evidence type="ECO:0000313" key="3">
    <source>
        <dbReference type="Proteomes" id="UP000002668"/>
    </source>
</evidence>
<organism evidence="3">
    <name type="scientific">Leptosphaeria maculans (strain JN3 / isolate v23.1.3 / race Av1-4-5-6-7-8)</name>
    <name type="common">Blackleg fungus</name>
    <name type="synonym">Phoma lingam</name>
    <dbReference type="NCBI Taxonomy" id="985895"/>
    <lineage>
        <taxon>Eukaryota</taxon>
        <taxon>Fungi</taxon>
        <taxon>Dikarya</taxon>
        <taxon>Ascomycota</taxon>
        <taxon>Pezizomycotina</taxon>
        <taxon>Dothideomycetes</taxon>
        <taxon>Pleosporomycetidae</taxon>
        <taxon>Pleosporales</taxon>
        <taxon>Pleosporineae</taxon>
        <taxon>Leptosphaeriaceae</taxon>
        <taxon>Plenodomus</taxon>
        <taxon>Plenodomus lingam/Leptosphaeria maculans species complex</taxon>
    </lineage>
</organism>
<keyword evidence="3" id="KW-1185">Reference proteome</keyword>
<dbReference type="AlphaFoldDB" id="E5A298"/>
<sequence>MTATMFRAFSFDPVGRPAYSLYEADRAAMNVSPTSHVADLRCLYQRPRTPSPCTISHLAAQLHQQSLRVDPCYPSAAPSSPSLGDHHDVEPRSPRPTYSRVAASLLRMQRQSNSRMQCSASHVRDISALVRMIEEEEQCTVSDSKSRTLSESSSSSIESKSTVPDDDDDNDERRNMDCDHVTRELETLLGMQRWQSNERSGSCVRVTRTVRMRRRAGNGVQKRRSS</sequence>
<name>E5A298_LEPMJ</name>
<dbReference type="Proteomes" id="UP000002668">
    <property type="component" value="Genome"/>
</dbReference>